<evidence type="ECO:0000313" key="8">
    <source>
        <dbReference type="EMBL" id="VEU22815.1"/>
    </source>
</evidence>
<comment type="subcellular location">
    <subcellularLocation>
        <location evidence="1">Membrane</location>
        <topology evidence="1">Multi-pass membrane protein</topology>
    </subcellularLocation>
</comment>
<feature type="compositionally biased region" description="Polar residues" evidence="6">
    <location>
        <begin position="521"/>
        <end position="534"/>
    </location>
</feature>
<sequence length="534" mass="60838">MAHLKFRKEVATETVVENDSDKVLDAFTHETIIHEPSRTTWRGYIWDSLDYPIDERRLMLKVDMLVVFWGALSSFIKYLDKSNFSNAYNSGLKEYLNVRGDEYNYANTGYNVASIICGYPCGWLMVRFNTKWFIMIIEILWTVSTFSFVAVRTPFQMIVLRVILGVVECGHYGAFVFLIGTYYNKKELARRQIILQSFTVLGPMFATYVQAGASSSLAGRDGYTGWQWTYFIDGIASVALIIPQMIFLPDILDRVRPNRFLSVDEIVWLKSRLPPVEKAIEPEGWRAKLKEMSVFLTHWNVWAFWLFGACQDLISLSNQTTQFWIKGWNTIKPGSYTVAQINTLTSPMYAVEFAFSIGLGWISDTWLRGKRWPGIAFTGLWTFPMMIALAAIPVYGPKAPRFFLYYQTAVAGGSSGLYWGYAQEYFAANIRERAFVTGGINVWAYIANSIVNPIWFKATEMPDVPTGHYISAAFSIIYIIDACALGFAEKYYMQEVQLDSSEQRKVEGGEGESGELERAESQLQVDTTYVASVK</sequence>
<dbReference type="Gene3D" id="1.20.1250.20">
    <property type="entry name" value="MFS general substrate transporter like domains"/>
    <property type="match status" value="2"/>
</dbReference>
<keyword evidence="5 7" id="KW-0472">Membrane</keyword>
<feature type="transmembrane region" description="Helical" evidence="7">
    <location>
        <begin position="133"/>
        <end position="152"/>
    </location>
</feature>
<keyword evidence="4 7" id="KW-1133">Transmembrane helix</keyword>
<evidence type="ECO:0000256" key="4">
    <source>
        <dbReference type="ARBA" id="ARBA00022989"/>
    </source>
</evidence>
<dbReference type="InterPro" id="IPR011701">
    <property type="entry name" value="MFS"/>
</dbReference>
<proteinExistence type="predicted"/>
<feature type="transmembrane region" description="Helical" evidence="7">
    <location>
        <begin position="468"/>
        <end position="488"/>
    </location>
</feature>
<dbReference type="STRING" id="13370.A0A448YPF5"/>
<evidence type="ECO:0000256" key="7">
    <source>
        <dbReference type="SAM" id="Phobius"/>
    </source>
</evidence>
<evidence type="ECO:0000313" key="9">
    <source>
        <dbReference type="Proteomes" id="UP000290900"/>
    </source>
</evidence>
<evidence type="ECO:0000256" key="3">
    <source>
        <dbReference type="ARBA" id="ARBA00022692"/>
    </source>
</evidence>
<dbReference type="OrthoDB" id="3639251at2759"/>
<dbReference type="GO" id="GO:0022857">
    <property type="term" value="F:transmembrane transporter activity"/>
    <property type="evidence" value="ECO:0007669"/>
    <property type="project" value="InterPro"/>
</dbReference>
<reference evidence="8 9" key="1">
    <citation type="submission" date="2018-12" db="EMBL/GenBank/DDBJ databases">
        <authorList>
            <person name="Tiukova I."/>
            <person name="Dainat J."/>
        </authorList>
    </citation>
    <scope>NUCLEOTIDE SEQUENCE [LARGE SCALE GENOMIC DNA]</scope>
</reference>
<accession>A0A448YPF5</accession>
<dbReference type="PANTHER" id="PTHR43791:SF39">
    <property type="entry name" value="TRANSPORTER LIZ1_SEO1, PUTATIVE (AFU_ORTHOLOGUE AFUA_3G00980)-RELATED"/>
    <property type="match status" value="1"/>
</dbReference>
<feature type="transmembrane region" description="Helical" evidence="7">
    <location>
        <begin position="434"/>
        <end position="456"/>
    </location>
</feature>
<feature type="transmembrane region" description="Helical" evidence="7">
    <location>
        <begin position="231"/>
        <end position="252"/>
    </location>
</feature>
<evidence type="ECO:0000256" key="6">
    <source>
        <dbReference type="SAM" id="MobiDB-lite"/>
    </source>
</evidence>
<dbReference type="SUPFAM" id="SSF103473">
    <property type="entry name" value="MFS general substrate transporter"/>
    <property type="match status" value="1"/>
</dbReference>
<feature type="transmembrane region" description="Helical" evidence="7">
    <location>
        <begin position="402"/>
        <end position="422"/>
    </location>
</feature>
<dbReference type="InParanoid" id="A0A448YPF5"/>
<organism evidence="8 9">
    <name type="scientific">Brettanomyces naardenensis</name>
    <name type="common">Yeast</name>
    <dbReference type="NCBI Taxonomy" id="13370"/>
    <lineage>
        <taxon>Eukaryota</taxon>
        <taxon>Fungi</taxon>
        <taxon>Dikarya</taxon>
        <taxon>Ascomycota</taxon>
        <taxon>Saccharomycotina</taxon>
        <taxon>Pichiomycetes</taxon>
        <taxon>Pichiales</taxon>
        <taxon>Pichiaceae</taxon>
        <taxon>Brettanomyces</taxon>
    </lineage>
</organism>
<dbReference type="Proteomes" id="UP000290900">
    <property type="component" value="Unassembled WGS sequence"/>
</dbReference>
<dbReference type="GO" id="GO:0016020">
    <property type="term" value="C:membrane"/>
    <property type="evidence" value="ECO:0007669"/>
    <property type="project" value="UniProtKB-SubCell"/>
</dbReference>
<keyword evidence="2" id="KW-0813">Transport</keyword>
<dbReference type="EMBL" id="CAACVR010000029">
    <property type="protein sequence ID" value="VEU22815.1"/>
    <property type="molecule type" value="Genomic_DNA"/>
</dbReference>
<keyword evidence="3 7" id="KW-0812">Transmembrane</keyword>
<name>A0A448YPF5_BRENA</name>
<dbReference type="Pfam" id="PF07690">
    <property type="entry name" value="MFS_1"/>
    <property type="match status" value="1"/>
</dbReference>
<evidence type="ECO:0000256" key="1">
    <source>
        <dbReference type="ARBA" id="ARBA00004141"/>
    </source>
</evidence>
<evidence type="ECO:0000256" key="5">
    <source>
        <dbReference type="ARBA" id="ARBA00023136"/>
    </source>
</evidence>
<feature type="transmembrane region" description="Helical" evidence="7">
    <location>
        <begin position="193"/>
        <end position="211"/>
    </location>
</feature>
<keyword evidence="9" id="KW-1185">Reference proteome</keyword>
<feature type="transmembrane region" description="Helical" evidence="7">
    <location>
        <begin position="158"/>
        <end position="181"/>
    </location>
</feature>
<dbReference type="PANTHER" id="PTHR43791">
    <property type="entry name" value="PERMEASE-RELATED"/>
    <property type="match status" value="1"/>
</dbReference>
<feature type="transmembrane region" description="Helical" evidence="7">
    <location>
        <begin position="375"/>
        <end position="396"/>
    </location>
</feature>
<evidence type="ECO:0000256" key="2">
    <source>
        <dbReference type="ARBA" id="ARBA00022448"/>
    </source>
</evidence>
<dbReference type="InterPro" id="IPR036259">
    <property type="entry name" value="MFS_trans_sf"/>
</dbReference>
<protein>
    <submittedName>
        <fullName evidence="8">DEKNAAC103899</fullName>
    </submittedName>
</protein>
<feature type="region of interest" description="Disordered" evidence="6">
    <location>
        <begin position="500"/>
        <end position="534"/>
    </location>
</feature>
<gene>
    <name evidence="8" type="ORF">BRENAR_LOCUS3546</name>
</gene>
<dbReference type="AlphaFoldDB" id="A0A448YPF5"/>